<keyword evidence="3" id="KW-1185">Reference proteome</keyword>
<dbReference type="Proteomes" id="UP001370758">
    <property type="component" value="Unassembled WGS sequence"/>
</dbReference>
<protein>
    <recommendedName>
        <fullName evidence="1">SCP domain-containing protein</fullName>
    </recommendedName>
</protein>
<dbReference type="InterPro" id="IPR014044">
    <property type="entry name" value="CAP_dom"/>
</dbReference>
<proteinExistence type="predicted"/>
<dbReference type="EMBL" id="JAVHJL010000012">
    <property type="protein sequence ID" value="KAK6495857.1"/>
    <property type="molecule type" value="Genomic_DNA"/>
</dbReference>
<dbReference type="PANTHER" id="PTHR10334">
    <property type="entry name" value="CYSTEINE-RICH SECRETORY PROTEIN-RELATED"/>
    <property type="match status" value="1"/>
</dbReference>
<evidence type="ECO:0000313" key="2">
    <source>
        <dbReference type="EMBL" id="KAK6495857.1"/>
    </source>
</evidence>
<reference evidence="2 3" key="1">
    <citation type="submission" date="2023-08" db="EMBL/GenBank/DDBJ databases">
        <authorList>
            <person name="Palmer J.M."/>
        </authorList>
    </citation>
    <scope>NUCLEOTIDE SEQUENCE [LARGE SCALE GENOMIC DNA]</scope>
    <source>
        <strain evidence="2 3">TWF481</strain>
    </source>
</reference>
<dbReference type="InterPro" id="IPR018244">
    <property type="entry name" value="Allrgn_V5/Tpx1_CS"/>
</dbReference>
<dbReference type="AlphaFoldDB" id="A0AAV9VSV8"/>
<evidence type="ECO:0000259" key="1">
    <source>
        <dbReference type="SMART" id="SM00198"/>
    </source>
</evidence>
<accession>A0AAV9VSV8</accession>
<name>A0AAV9VSV8_9PEZI</name>
<dbReference type="InterPro" id="IPR001283">
    <property type="entry name" value="CRISP-related"/>
</dbReference>
<feature type="domain" description="SCP" evidence="1">
    <location>
        <begin position="13"/>
        <end position="135"/>
    </location>
</feature>
<dbReference type="SUPFAM" id="SSF55797">
    <property type="entry name" value="PR-1-like"/>
    <property type="match status" value="1"/>
</dbReference>
<gene>
    <name evidence="2" type="ORF">TWF481_002902</name>
</gene>
<organism evidence="2 3">
    <name type="scientific">Arthrobotrys musiformis</name>
    <dbReference type="NCBI Taxonomy" id="47236"/>
    <lineage>
        <taxon>Eukaryota</taxon>
        <taxon>Fungi</taxon>
        <taxon>Dikarya</taxon>
        <taxon>Ascomycota</taxon>
        <taxon>Pezizomycotina</taxon>
        <taxon>Orbiliomycetes</taxon>
        <taxon>Orbiliales</taxon>
        <taxon>Orbiliaceae</taxon>
        <taxon>Arthrobotrys</taxon>
    </lineage>
</organism>
<dbReference type="GO" id="GO:0005576">
    <property type="term" value="C:extracellular region"/>
    <property type="evidence" value="ECO:0007669"/>
    <property type="project" value="InterPro"/>
</dbReference>
<dbReference type="PRINTS" id="PR00837">
    <property type="entry name" value="V5TPXLIKE"/>
</dbReference>
<dbReference type="InterPro" id="IPR035940">
    <property type="entry name" value="CAP_sf"/>
</dbReference>
<dbReference type="SMART" id="SM00198">
    <property type="entry name" value="SCP"/>
    <property type="match status" value="1"/>
</dbReference>
<sequence>MTKSPEYTPILNSDDQRCLDTHNKLRAFHNAQPLTWNQEMASFARDKTQDCIMHHSGGPYGENIAFGYDSVHAAITAWYEEKDQYDAAAPGFQGSAGHFTQVVWRNTSELGCFNRQCGSGQYLMCEYKAPGNILGDNGRYFSENVQI</sequence>
<dbReference type="PROSITE" id="PS01009">
    <property type="entry name" value="CRISP_1"/>
    <property type="match status" value="1"/>
</dbReference>
<evidence type="ECO:0000313" key="3">
    <source>
        <dbReference type="Proteomes" id="UP001370758"/>
    </source>
</evidence>
<comment type="caution">
    <text evidence="2">The sequence shown here is derived from an EMBL/GenBank/DDBJ whole genome shotgun (WGS) entry which is preliminary data.</text>
</comment>
<dbReference type="Pfam" id="PF00188">
    <property type="entry name" value="CAP"/>
    <property type="match status" value="1"/>
</dbReference>
<dbReference type="Gene3D" id="3.40.33.10">
    <property type="entry name" value="CAP"/>
    <property type="match status" value="1"/>
</dbReference>